<sequence length="594" mass="65758">MRAVPLLFAVPLTLAVLAQCASQEPLDDSRIFNERQGKVVDKKLSSYIQSQLRAGNIVGMSMAIILPNGEVQFESWGNRTEDGDPIMSDTVFNLGSCSKAFLSASLGILMQDFADGKNKTALPHAVDEFNWNTKVHHLLPDEWAVDDQWTTEKADLKDLLSHRTGLSGHDGSYSPDDSPYDVVNRMRHLRTAYELRQLYEYNNQMYVTGSYVVSKYSGSSYRDFVEERILAPLGMHSSSLYTDRAFATGRFTQSWSPVSRRRIPFFMPEHTAELMAGAGGVMSTVEDMALWVKMLLNKGVDGRRNSTIIPRTTFDLATSAISVASDTGSDLFSIAGYGLGWGRLSYRGHELVQHNGGAPGVATIVDLYPRDSVAIVLLANTLTTTFTRRIASAVADRVLGLPEYGHYVADAPPVAQQQISFPEQESRNEDPWPPTIPIPFVGFAGTYTDPGYGNFTLCSPLFPGPSSRECQVVIDDFRAVDSAAGRFPDPVAFFELYARWPRFWGSHLRLSPVPGSRDYEYAVQLTNLYPDGYGADRTPFEDPASEDFVAKFVMNSNGDVVGLGFFGVAQGTSWRSKRGGSVRDTADVWFDKMY</sequence>
<reference evidence="4" key="1">
    <citation type="submission" date="2023-03" db="EMBL/GenBank/DDBJ databases">
        <title>Massive genome expansion in bonnet fungi (Mycena s.s.) driven by repeated elements and novel gene families across ecological guilds.</title>
        <authorList>
            <consortium name="Lawrence Berkeley National Laboratory"/>
            <person name="Harder C.B."/>
            <person name="Miyauchi S."/>
            <person name="Viragh M."/>
            <person name="Kuo A."/>
            <person name="Thoen E."/>
            <person name="Andreopoulos B."/>
            <person name="Lu D."/>
            <person name="Skrede I."/>
            <person name="Drula E."/>
            <person name="Henrissat B."/>
            <person name="Morin E."/>
            <person name="Kohler A."/>
            <person name="Barry K."/>
            <person name="LaButti K."/>
            <person name="Morin E."/>
            <person name="Salamov A."/>
            <person name="Lipzen A."/>
            <person name="Mereny Z."/>
            <person name="Hegedus B."/>
            <person name="Baldrian P."/>
            <person name="Stursova M."/>
            <person name="Weitz H."/>
            <person name="Taylor A."/>
            <person name="Grigoriev I.V."/>
            <person name="Nagy L.G."/>
            <person name="Martin F."/>
            <person name="Kauserud H."/>
        </authorList>
    </citation>
    <scope>NUCLEOTIDE SEQUENCE</scope>
    <source>
        <strain evidence="4">9144</strain>
    </source>
</reference>
<keyword evidence="2" id="KW-0732">Signal</keyword>
<evidence type="ECO:0000259" key="3">
    <source>
        <dbReference type="Pfam" id="PF00144"/>
    </source>
</evidence>
<dbReference type="InterPro" id="IPR012338">
    <property type="entry name" value="Beta-lactam/transpept-like"/>
</dbReference>
<evidence type="ECO:0000256" key="2">
    <source>
        <dbReference type="SAM" id="SignalP"/>
    </source>
</evidence>
<evidence type="ECO:0000313" key="4">
    <source>
        <dbReference type="EMBL" id="KAJ7204677.1"/>
    </source>
</evidence>
<dbReference type="PANTHER" id="PTHR46825:SF15">
    <property type="entry name" value="BETA-LACTAMASE-RELATED DOMAIN-CONTAINING PROTEIN"/>
    <property type="match status" value="1"/>
</dbReference>
<evidence type="ECO:0000256" key="1">
    <source>
        <dbReference type="ARBA" id="ARBA00038215"/>
    </source>
</evidence>
<dbReference type="InterPro" id="IPR001466">
    <property type="entry name" value="Beta-lactam-related"/>
</dbReference>
<organism evidence="4 5">
    <name type="scientific">Mycena pura</name>
    <dbReference type="NCBI Taxonomy" id="153505"/>
    <lineage>
        <taxon>Eukaryota</taxon>
        <taxon>Fungi</taxon>
        <taxon>Dikarya</taxon>
        <taxon>Basidiomycota</taxon>
        <taxon>Agaricomycotina</taxon>
        <taxon>Agaricomycetes</taxon>
        <taxon>Agaricomycetidae</taxon>
        <taxon>Agaricales</taxon>
        <taxon>Marasmiineae</taxon>
        <taxon>Mycenaceae</taxon>
        <taxon>Mycena</taxon>
    </lineage>
</organism>
<evidence type="ECO:0000313" key="5">
    <source>
        <dbReference type="Proteomes" id="UP001219525"/>
    </source>
</evidence>
<name>A0AAD6V6U9_9AGAR</name>
<comment type="caution">
    <text evidence="4">The sequence shown here is derived from an EMBL/GenBank/DDBJ whole genome shotgun (WGS) entry which is preliminary data.</text>
</comment>
<dbReference type="Pfam" id="PF00144">
    <property type="entry name" value="Beta-lactamase"/>
    <property type="match status" value="1"/>
</dbReference>
<protein>
    <submittedName>
        <fullName evidence="4">Beta-lactamase/transpeptidase-like protein</fullName>
    </submittedName>
</protein>
<gene>
    <name evidence="4" type="ORF">GGX14DRAFT_522883</name>
</gene>
<keyword evidence="5" id="KW-1185">Reference proteome</keyword>
<dbReference type="Proteomes" id="UP001219525">
    <property type="component" value="Unassembled WGS sequence"/>
</dbReference>
<proteinExistence type="inferred from homology"/>
<accession>A0AAD6V6U9</accession>
<dbReference type="EMBL" id="JARJCW010000046">
    <property type="protein sequence ID" value="KAJ7204677.1"/>
    <property type="molecule type" value="Genomic_DNA"/>
</dbReference>
<feature type="domain" description="Beta-lactamase-related" evidence="3">
    <location>
        <begin position="46"/>
        <end position="391"/>
    </location>
</feature>
<dbReference type="InterPro" id="IPR050491">
    <property type="entry name" value="AmpC-like"/>
</dbReference>
<feature type="chain" id="PRO_5042286425" evidence="2">
    <location>
        <begin position="23"/>
        <end position="594"/>
    </location>
</feature>
<dbReference type="PANTHER" id="PTHR46825">
    <property type="entry name" value="D-ALANYL-D-ALANINE-CARBOXYPEPTIDASE/ENDOPEPTIDASE AMPH"/>
    <property type="match status" value="1"/>
</dbReference>
<comment type="similarity">
    <text evidence="1">Belongs to the peptidase S12 family.</text>
</comment>
<dbReference type="SUPFAM" id="SSF56601">
    <property type="entry name" value="beta-lactamase/transpeptidase-like"/>
    <property type="match status" value="1"/>
</dbReference>
<dbReference type="AlphaFoldDB" id="A0AAD6V6U9"/>
<dbReference type="Gene3D" id="3.40.710.10">
    <property type="entry name" value="DD-peptidase/beta-lactamase superfamily"/>
    <property type="match status" value="1"/>
</dbReference>
<feature type="signal peptide" evidence="2">
    <location>
        <begin position="1"/>
        <end position="22"/>
    </location>
</feature>